<dbReference type="PANTHER" id="PTHR43652">
    <property type="entry name" value="BASIC AMINO ACID ANTIPORTER YFCC-RELATED"/>
    <property type="match status" value="1"/>
</dbReference>
<sequence>MSDRKAEDAGGGAQPTPRVWRMPDTLLIMFTLALLAWAATFVFVPGQFEVAGDPKRIVPGSYQAASATMPAPIIGNEERAGFLDFFYAGLVTGDRYSPTVGLMAFIIVIGGVFGMIMRTGAIDAAVQASLPGGKAQNETLLMMLFFAFSLGGAIFGLSEEAIALTLILAPSLSRAGYDAITALLVCLCASQIGFATSWMNPFSVVIAQSISGLPPMSGMGPRLAIWAGFTLLGALFTWRYARSVRLGLRPAVGTLGGSIDAHAGQTLRFPHLLVLATLLLGVAWVAWGVTTRGYYLPEIAAQFFAVGIATAIIARFGKLEGGATGEMMEAFRDGAAQLLPAALIVGAAKGIMLLLGGDSPTGASLLNALLNGLAGLTAAVPDWMTAWTMYLAQSVFNFAVSSGSGQASITMPIMAPLADLSGVTRQTAVLAFQLGDGFTNLVVPTSATLIGCLAAARVSYGDWLAFFWKPMLALFILGSAVMLLAHGGGF</sequence>
<dbReference type="InterPro" id="IPR018385">
    <property type="entry name" value="C4_dicarb_anaerob_car-like"/>
</dbReference>
<feature type="transmembrane region" description="Helical" evidence="6">
    <location>
        <begin position="338"/>
        <end position="357"/>
    </location>
</feature>
<evidence type="ECO:0000256" key="4">
    <source>
        <dbReference type="ARBA" id="ARBA00022989"/>
    </source>
</evidence>
<keyword evidence="5 6" id="KW-0472">Membrane</keyword>
<feature type="transmembrane region" description="Helical" evidence="6">
    <location>
        <begin position="26"/>
        <end position="46"/>
    </location>
</feature>
<keyword evidence="3 6" id="KW-0812">Transmembrane</keyword>
<keyword evidence="2" id="KW-1003">Cell membrane</keyword>
<accession>A0ABX8ZIS5</accession>
<dbReference type="PANTHER" id="PTHR43652:SF2">
    <property type="entry name" value="BASIC AMINO ACID ANTIPORTER YFCC-RELATED"/>
    <property type="match status" value="1"/>
</dbReference>
<evidence type="ECO:0000313" key="8">
    <source>
        <dbReference type="Proteomes" id="UP000824281"/>
    </source>
</evidence>
<comment type="subcellular location">
    <subcellularLocation>
        <location evidence="1">Cell membrane</location>
        <topology evidence="1">Multi-pass membrane protein</topology>
    </subcellularLocation>
</comment>
<keyword evidence="8" id="KW-1185">Reference proteome</keyword>
<evidence type="ECO:0000256" key="6">
    <source>
        <dbReference type="SAM" id="Phobius"/>
    </source>
</evidence>
<evidence type="ECO:0000313" key="7">
    <source>
        <dbReference type="EMBL" id="QZD88872.1"/>
    </source>
</evidence>
<evidence type="ECO:0000256" key="1">
    <source>
        <dbReference type="ARBA" id="ARBA00004651"/>
    </source>
</evidence>
<feature type="transmembrane region" description="Helical" evidence="6">
    <location>
        <begin position="438"/>
        <end position="456"/>
    </location>
</feature>
<proteinExistence type="predicted"/>
<dbReference type="InterPro" id="IPR051679">
    <property type="entry name" value="DASS-Related_Transporters"/>
</dbReference>
<feature type="transmembrane region" description="Helical" evidence="6">
    <location>
        <begin position="363"/>
        <end position="383"/>
    </location>
</feature>
<feature type="transmembrane region" description="Helical" evidence="6">
    <location>
        <begin position="299"/>
        <end position="317"/>
    </location>
</feature>
<evidence type="ECO:0000256" key="2">
    <source>
        <dbReference type="ARBA" id="ARBA00022475"/>
    </source>
</evidence>
<evidence type="ECO:0000256" key="5">
    <source>
        <dbReference type="ARBA" id="ARBA00023136"/>
    </source>
</evidence>
<dbReference type="Pfam" id="PF03606">
    <property type="entry name" value="DcuC"/>
    <property type="match status" value="1"/>
</dbReference>
<organism evidence="7 8">
    <name type="scientific">Qipengyuania aurantiaca</name>
    <dbReference type="NCBI Taxonomy" id="2867233"/>
    <lineage>
        <taxon>Bacteria</taxon>
        <taxon>Pseudomonadati</taxon>
        <taxon>Pseudomonadota</taxon>
        <taxon>Alphaproteobacteria</taxon>
        <taxon>Sphingomonadales</taxon>
        <taxon>Erythrobacteraceae</taxon>
        <taxon>Qipengyuania</taxon>
    </lineage>
</organism>
<evidence type="ECO:0000256" key="3">
    <source>
        <dbReference type="ARBA" id="ARBA00022692"/>
    </source>
</evidence>
<feature type="transmembrane region" description="Helical" evidence="6">
    <location>
        <begin position="100"/>
        <end position="121"/>
    </location>
</feature>
<protein>
    <submittedName>
        <fullName evidence="7">Basic amino acid antiporter YfcC</fullName>
    </submittedName>
</protein>
<feature type="transmembrane region" description="Helical" evidence="6">
    <location>
        <begin position="223"/>
        <end position="241"/>
    </location>
</feature>
<feature type="transmembrane region" description="Helical" evidence="6">
    <location>
        <begin position="269"/>
        <end position="287"/>
    </location>
</feature>
<gene>
    <name evidence="7" type="primary">yfcC</name>
    <name evidence="7" type="ORF">K3148_08360</name>
</gene>
<dbReference type="Proteomes" id="UP000824281">
    <property type="component" value="Chromosome"/>
</dbReference>
<dbReference type="EMBL" id="CP081295">
    <property type="protein sequence ID" value="QZD88872.1"/>
    <property type="molecule type" value="Genomic_DNA"/>
</dbReference>
<feature type="transmembrane region" description="Helical" evidence="6">
    <location>
        <begin position="141"/>
        <end position="168"/>
    </location>
</feature>
<name>A0ABX8ZIS5_9SPHN</name>
<feature type="transmembrane region" description="Helical" evidence="6">
    <location>
        <begin position="180"/>
        <end position="199"/>
    </location>
</feature>
<dbReference type="NCBIfam" id="NF008611">
    <property type="entry name" value="PRK11588.1"/>
    <property type="match status" value="1"/>
</dbReference>
<keyword evidence="4 6" id="KW-1133">Transmembrane helix</keyword>
<reference evidence="7 8" key="1">
    <citation type="submission" date="2021-08" db="EMBL/GenBank/DDBJ databases">
        <title>Comparative Genomics Analysis of the Genus Qipengyuania Reveals Extensive Genetic Diversity and Metabolic Versatility, Including the Description of Fifteen Novel Species.</title>
        <authorList>
            <person name="Liu Y."/>
        </authorList>
    </citation>
    <scope>NUCLEOTIDE SEQUENCE [LARGE SCALE GENOMIC DNA]</scope>
    <source>
        <strain evidence="7 8">1NDH13</strain>
    </source>
</reference>
<dbReference type="RefSeq" id="WP_221424382.1">
    <property type="nucleotide sequence ID" value="NZ_CP081295.1"/>
</dbReference>
<feature type="transmembrane region" description="Helical" evidence="6">
    <location>
        <begin position="463"/>
        <end position="485"/>
    </location>
</feature>